<dbReference type="PANTHER" id="PTHR43662">
    <property type="match status" value="1"/>
</dbReference>
<evidence type="ECO:0000313" key="3">
    <source>
        <dbReference type="EMBL" id="KAB2351870.1"/>
    </source>
</evidence>
<reference evidence="3 4" key="1">
    <citation type="submission" date="2019-09" db="EMBL/GenBank/DDBJ databases">
        <title>Actinomadura physcomitrii sp. nov., a novel actinomycete isolated from moss [Physcomitrium sphaericum (Ludw) Fuernr].</title>
        <authorList>
            <person name="Zhuang X."/>
            <person name="Liu C."/>
        </authorList>
    </citation>
    <scope>NUCLEOTIDE SEQUENCE [LARGE SCALE GENOMIC DNA]</scope>
    <source>
        <strain evidence="3 4">HMC1</strain>
    </source>
</reference>
<organism evidence="3 4">
    <name type="scientific">Actinomadura rudentiformis</name>
    <dbReference type="NCBI Taxonomy" id="359158"/>
    <lineage>
        <taxon>Bacteria</taxon>
        <taxon>Bacillati</taxon>
        <taxon>Actinomycetota</taxon>
        <taxon>Actinomycetes</taxon>
        <taxon>Streptosporangiales</taxon>
        <taxon>Thermomonosporaceae</taxon>
        <taxon>Actinomadura</taxon>
    </lineage>
</organism>
<dbReference type="AlphaFoldDB" id="A0A6H9YU27"/>
<sequence length="420" mass="44349">MARPVIRTAAAPSISCPSVNDRLPQIPATARAEVDQELARLNTQITEANRRLAGSAGQGGPNFVQNAILGPLKDKRAATLDRIAIAIGRSAQRPTGLDALAACTLTPDGSQQPGGQQPGDQQPGGQPASGPVRADFVDIRSVAPNLRLPRRTPNASTGLFSSQCGRNAQGQHNSDNVIVAPGVDNGAHHVHDYVGNTSTSGQSTDESLAAAGTTCVNGDQSTHYWPVLRARDGAAADANAPGGGLDGNIGRILTPAGVSLRMTGSPVGKVTAMPRFLRIITGDAKAFTNGGANARASWTCTGFENRRLTDKYPLCPTGSRVQRILQFQSCWDGRNTDSANHRTHVAYPAADGRCPAGMTAIPMLEQRITYNVPRGVPFALDTFPEQLHKPVTDHGDFINVMSDALMQRATTCINTGRRCR</sequence>
<protein>
    <submittedName>
        <fullName evidence="3">DUF1996 domain-containing protein</fullName>
    </submittedName>
</protein>
<comment type="caution">
    <text evidence="3">The sequence shown here is derived from an EMBL/GenBank/DDBJ whole genome shotgun (WGS) entry which is preliminary data.</text>
</comment>
<dbReference type="PANTHER" id="PTHR43662:SF3">
    <property type="entry name" value="DOMAIN PROTEIN, PUTATIVE (AFU_ORTHOLOGUE AFUA_6G11970)-RELATED"/>
    <property type="match status" value="1"/>
</dbReference>
<evidence type="ECO:0000256" key="1">
    <source>
        <dbReference type="SAM" id="MobiDB-lite"/>
    </source>
</evidence>
<dbReference type="OrthoDB" id="581239at2"/>
<keyword evidence="4" id="KW-1185">Reference proteome</keyword>
<dbReference type="Proteomes" id="UP000468735">
    <property type="component" value="Unassembled WGS sequence"/>
</dbReference>
<accession>A0A6H9YU27</accession>
<gene>
    <name evidence="3" type="ORF">F8566_04245</name>
</gene>
<feature type="domain" description="DUF1996" evidence="2">
    <location>
        <begin position="178"/>
        <end position="399"/>
    </location>
</feature>
<proteinExistence type="predicted"/>
<dbReference type="EMBL" id="WBMT01000002">
    <property type="protein sequence ID" value="KAB2351870.1"/>
    <property type="molecule type" value="Genomic_DNA"/>
</dbReference>
<feature type="region of interest" description="Disordered" evidence="1">
    <location>
        <begin position="104"/>
        <end position="132"/>
    </location>
</feature>
<name>A0A6H9YU27_9ACTN</name>
<evidence type="ECO:0000259" key="2">
    <source>
        <dbReference type="Pfam" id="PF09362"/>
    </source>
</evidence>
<feature type="compositionally biased region" description="Low complexity" evidence="1">
    <location>
        <begin position="107"/>
        <end position="131"/>
    </location>
</feature>
<dbReference type="InterPro" id="IPR018535">
    <property type="entry name" value="DUF1996"/>
</dbReference>
<evidence type="ECO:0000313" key="4">
    <source>
        <dbReference type="Proteomes" id="UP000468735"/>
    </source>
</evidence>
<dbReference type="Pfam" id="PF09362">
    <property type="entry name" value="DUF1996"/>
    <property type="match status" value="1"/>
</dbReference>